<name>A0A6J5RTT1_9CAUD</name>
<accession>A0A6J5RTT1</accession>
<protein>
    <submittedName>
        <fullName evidence="1">Uncharacterized protein</fullName>
    </submittedName>
</protein>
<sequence length="68" mass="7847">MASYREDGPAIEYADGGKCWYKNNILHRVDGPAVDFANGTKLWYLNGQNIKCSSQKEFEKLMKLKAFW</sequence>
<reference evidence="1" key="1">
    <citation type="submission" date="2020-05" db="EMBL/GenBank/DDBJ databases">
        <authorList>
            <person name="Chiriac C."/>
            <person name="Salcher M."/>
            <person name="Ghai R."/>
            <person name="Kavagutti S V."/>
        </authorList>
    </citation>
    <scope>NUCLEOTIDE SEQUENCE</scope>
</reference>
<proteinExistence type="predicted"/>
<evidence type="ECO:0000313" key="1">
    <source>
        <dbReference type="EMBL" id="CAB4196971.1"/>
    </source>
</evidence>
<organism evidence="1">
    <name type="scientific">uncultured Caudovirales phage</name>
    <dbReference type="NCBI Taxonomy" id="2100421"/>
    <lineage>
        <taxon>Viruses</taxon>
        <taxon>Duplodnaviria</taxon>
        <taxon>Heunggongvirae</taxon>
        <taxon>Uroviricota</taxon>
        <taxon>Caudoviricetes</taxon>
        <taxon>Peduoviridae</taxon>
        <taxon>Maltschvirus</taxon>
        <taxon>Maltschvirus maltsch</taxon>
    </lineage>
</organism>
<gene>
    <name evidence="1" type="ORF">UFOVP1290_491</name>
</gene>
<dbReference type="EMBL" id="LR797252">
    <property type="protein sequence ID" value="CAB4196971.1"/>
    <property type="molecule type" value="Genomic_DNA"/>
</dbReference>